<sequence>MKQKPANWLLAIVLGFGIFTIATSAVLVRLCNQAAGIESTGFSLAISALRLVMASGLCLPLWRGMRSEKLAGGGWKLAIGAGVALAIHFSFWITSISYTSIAAATTLVTTNPLWVALIVWVWQGKKPSKLTGTGIVVAMVGSVLIALGGDRGSGADSLPWLGNLLALMGAWMASIYLILGQQAQQRGLSLAHYTVIVYTTGAICLLPLPPLLGTSYTGHPVDVYLYIGLMAVLPQAMGHTAMNWAVHWTSPTLVALAVLCEPIGATILAYFAFREMPAPIVFVGAIIVLVGIAIATALPNFIADRRAE</sequence>
<feature type="transmembrane region" description="Helical" evidence="2">
    <location>
        <begin position="74"/>
        <end position="94"/>
    </location>
</feature>
<dbReference type="EMBL" id="JAQOSQ010000001">
    <property type="protein sequence ID" value="MDJ1181743.1"/>
    <property type="molecule type" value="Genomic_DNA"/>
</dbReference>
<feature type="transmembrane region" description="Helical" evidence="2">
    <location>
        <begin position="160"/>
        <end position="179"/>
    </location>
</feature>
<dbReference type="SUPFAM" id="SSF103481">
    <property type="entry name" value="Multidrug resistance efflux transporter EmrE"/>
    <property type="match status" value="2"/>
</dbReference>
<gene>
    <name evidence="4" type="ORF">PMH09_00920</name>
</gene>
<dbReference type="Proteomes" id="UP001232992">
    <property type="component" value="Unassembled WGS sequence"/>
</dbReference>
<name>A0ABT7BRC4_9CYAN</name>
<feature type="transmembrane region" description="Helical" evidence="2">
    <location>
        <begin position="100"/>
        <end position="122"/>
    </location>
</feature>
<protein>
    <submittedName>
        <fullName evidence="4">DMT family transporter</fullName>
    </submittedName>
</protein>
<feature type="domain" description="EamA" evidence="3">
    <location>
        <begin position="19"/>
        <end position="146"/>
    </location>
</feature>
<organism evidence="4 5">
    <name type="scientific">Roseofilum casamattae BLCC-M143</name>
    <dbReference type="NCBI Taxonomy" id="3022442"/>
    <lineage>
        <taxon>Bacteria</taxon>
        <taxon>Bacillati</taxon>
        <taxon>Cyanobacteriota</taxon>
        <taxon>Cyanophyceae</taxon>
        <taxon>Desertifilales</taxon>
        <taxon>Desertifilaceae</taxon>
        <taxon>Roseofilum</taxon>
        <taxon>Roseofilum casamattae</taxon>
    </lineage>
</organism>
<dbReference type="PANTHER" id="PTHR22911">
    <property type="entry name" value="ACYL-MALONYL CONDENSING ENZYME-RELATED"/>
    <property type="match status" value="1"/>
</dbReference>
<feature type="transmembrane region" description="Helical" evidence="2">
    <location>
        <begin position="279"/>
        <end position="302"/>
    </location>
</feature>
<accession>A0ABT7BRC4</accession>
<keyword evidence="2" id="KW-0812">Transmembrane</keyword>
<dbReference type="PANTHER" id="PTHR22911:SF76">
    <property type="entry name" value="EAMA DOMAIN-CONTAINING PROTEIN"/>
    <property type="match status" value="1"/>
</dbReference>
<keyword evidence="5" id="KW-1185">Reference proteome</keyword>
<evidence type="ECO:0000313" key="4">
    <source>
        <dbReference type="EMBL" id="MDJ1181743.1"/>
    </source>
</evidence>
<feature type="transmembrane region" description="Helical" evidence="2">
    <location>
        <begin position="253"/>
        <end position="273"/>
    </location>
</feature>
<evidence type="ECO:0000259" key="3">
    <source>
        <dbReference type="Pfam" id="PF00892"/>
    </source>
</evidence>
<dbReference type="RefSeq" id="WP_283756397.1">
    <property type="nucleotide sequence ID" value="NZ_JAQOSQ010000001.1"/>
</dbReference>
<comment type="similarity">
    <text evidence="1">Belongs to the EamA transporter family.</text>
</comment>
<reference evidence="4 5" key="1">
    <citation type="submission" date="2023-01" db="EMBL/GenBank/DDBJ databases">
        <title>Novel diversity within Roseofilum (Cyanobacteria; Desertifilaceae) from marine benthic mats with descriptions of four novel species.</title>
        <authorList>
            <person name="Wang Y."/>
            <person name="Berthold D.E."/>
            <person name="Hu J."/>
            <person name="Lefler F.W."/>
            <person name="Laughinghouse H.D. IV."/>
        </authorList>
    </citation>
    <scope>NUCLEOTIDE SEQUENCE [LARGE SCALE GENOMIC DNA]</scope>
    <source>
        <strain evidence="4 5">BLCC-M143</strain>
    </source>
</reference>
<evidence type="ECO:0000256" key="2">
    <source>
        <dbReference type="SAM" id="Phobius"/>
    </source>
</evidence>
<evidence type="ECO:0000313" key="5">
    <source>
        <dbReference type="Proteomes" id="UP001232992"/>
    </source>
</evidence>
<comment type="caution">
    <text evidence="4">The sequence shown here is derived from an EMBL/GenBank/DDBJ whole genome shotgun (WGS) entry which is preliminary data.</text>
</comment>
<feature type="transmembrane region" description="Helical" evidence="2">
    <location>
        <begin position="42"/>
        <end position="62"/>
    </location>
</feature>
<feature type="transmembrane region" description="Helical" evidence="2">
    <location>
        <begin position="224"/>
        <end position="246"/>
    </location>
</feature>
<dbReference type="InterPro" id="IPR037185">
    <property type="entry name" value="EmrE-like"/>
</dbReference>
<evidence type="ECO:0000256" key="1">
    <source>
        <dbReference type="ARBA" id="ARBA00007362"/>
    </source>
</evidence>
<feature type="transmembrane region" description="Helical" evidence="2">
    <location>
        <begin position="191"/>
        <end position="212"/>
    </location>
</feature>
<keyword evidence="2" id="KW-1133">Transmembrane helix</keyword>
<dbReference type="Pfam" id="PF00892">
    <property type="entry name" value="EamA"/>
    <property type="match status" value="2"/>
</dbReference>
<feature type="domain" description="EamA" evidence="3">
    <location>
        <begin position="161"/>
        <end position="295"/>
    </location>
</feature>
<feature type="transmembrane region" description="Helical" evidence="2">
    <location>
        <begin position="129"/>
        <end position="148"/>
    </location>
</feature>
<proteinExistence type="inferred from homology"/>
<dbReference type="InterPro" id="IPR000620">
    <property type="entry name" value="EamA_dom"/>
</dbReference>
<keyword evidence="2" id="KW-0472">Membrane</keyword>
<feature type="transmembrane region" description="Helical" evidence="2">
    <location>
        <begin position="7"/>
        <end position="30"/>
    </location>
</feature>